<protein>
    <recommendedName>
        <fullName evidence="3">FAR1 domain-containing protein</fullName>
    </recommendedName>
</protein>
<keyword evidence="2" id="KW-1185">Reference proteome</keyword>
<accession>A0AAV0F2N5</accession>
<sequence>MYYNTSNSACSSKWKYYNTSNSTCGRPYQHVGASSPTKRCRVSNRIGCKVRISFNFCGRRGYSIFGFEERHNHPMSSDLVKPILKVNRSLDIGHQKFILNCAKANISTMKCYKLFKDSVRGYSNIGAMSVDFKIFKKDLKTYIAGVDAQMRMTSD</sequence>
<name>A0AAV0F2N5_9ASTE</name>
<evidence type="ECO:0000313" key="1">
    <source>
        <dbReference type="EMBL" id="CAH9129728.1"/>
    </source>
</evidence>
<evidence type="ECO:0008006" key="3">
    <source>
        <dbReference type="Google" id="ProtNLM"/>
    </source>
</evidence>
<organism evidence="1 2">
    <name type="scientific">Cuscuta epithymum</name>
    <dbReference type="NCBI Taxonomy" id="186058"/>
    <lineage>
        <taxon>Eukaryota</taxon>
        <taxon>Viridiplantae</taxon>
        <taxon>Streptophyta</taxon>
        <taxon>Embryophyta</taxon>
        <taxon>Tracheophyta</taxon>
        <taxon>Spermatophyta</taxon>
        <taxon>Magnoliopsida</taxon>
        <taxon>eudicotyledons</taxon>
        <taxon>Gunneridae</taxon>
        <taxon>Pentapetalae</taxon>
        <taxon>asterids</taxon>
        <taxon>lamiids</taxon>
        <taxon>Solanales</taxon>
        <taxon>Convolvulaceae</taxon>
        <taxon>Cuscuteae</taxon>
        <taxon>Cuscuta</taxon>
        <taxon>Cuscuta subgen. Cuscuta</taxon>
    </lineage>
</organism>
<dbReference type="EMBL" id="CAMAPF010000956">
    <property type="protein sequence ID" value="CAH9129728.1"/>
    <property type="molecule type" value="Genomic_DNA"/>
</dbReference>
<dbReference type="Proteomes" id="UP001152523">
    <property type="component" value="Unassembled WGS sequence"/>
</dbReference>
<dbReference type="PANTHER" id="PTHR47718">
    <property type="entry name" value="OS01G0519700 PROTEIN"/>
    <property type="match status" value="1"/>
</dbReference>
<evidence type="ECO:0000313" key="2">
    <source>
        <dbReference type="Proteomes" id="UP001152523"/>
    </source>
</evidence>
<reference evidence="1" key="1">
    <citation type="submission" date="2022-07" db="EMBL/GenBank/DDBJ databases">
        <authorList>
            <person name="Macas J."/>
            <person name="Novak P."/>
            <person name="Neumann P."/>
        </authorList>
    </citation>
    <scope>NUCLEOTIDE SEQUENCE</scope>
</reference>
<comment type="caution">
    <text evidence="1">The sequence shown here is derived from an EMBL/GenBank/DDBJ whole genome shotgun (WGS) entry which is preliminary data.</text>
</comment>
<proteinExistence type="predicted"/>
<gene>
    <name evidence="1" type="ORF">CEPIT_LOCUS30077</name>
</gene>
<dbReference type="AlphaFoldDB" id="A0AAV0F2N5"/>